<dbReference type="Pfam" id="PF01370">
    <property type="entry name" value="Epimerase"/>
    <property type="match status" value="1"/>
</dbReference>
<dbReference type="Proteomes" id="UP000636010">
    <property type="component" value="Unassembled WGS sequence"/>
</dbReference>
<keyword evidence="3" id="KW-1185">Reference proteome</keyword>
<proteinExistence type="predicted"/>
<dbReference type="SUPFAM" id="SSF51735">
    <property type="entry name" value="NAD(P)-binding Rossmann-fold domains"/>
    <property type="match status" value="1"/>
</dbReference>
<protein>
    <submittedName>
        <fullName evidence="2">NAD-dependent epimerase</fullName>
    </submittedName>
</protein>
<dbReference type="InterPro" id="IPR001509">
    <property type="entry name" value="Epimerase_deHydtase"/>
</dbReference>
<dbReference type="PANTHER" id="PTHR48079">
    <property type="entry name" value="PROTEIN YEEZ"/>
    <property type="match status" value="1"/>
</dbReference>
<reference evidence="3" key="1">
    <citation type="journal article" date="2019" name="Int. J. Syst. Evol. Microbiol.">
        <title>The Global Catalogue of Microorganisms (GCM) 10K type strain sequencing project: providing services to taxonomists for standard genome sequencing and annotation.</title>
        <authorList>
            <consortium name="The Broad Institute Genomics Platform"/>
            <consortium name="The Broad Institute Genome Sequencing Center for Infectious Disease"/>
            <person name="Wu L."/>
            <person name="Ma J."/>
        </authorList>
    </citation>
    <scope>NUCLEOTIDE SEQUENCE [LARGE SCALE GENOMIC DNA]</scope>
    <source>
        <strain evidence="3">CGMCC 1.10832</strain>
    </source>
</reference>
<evidence type="ECO:0000313" key="2">
    <source>
        <dbReference type="EMBL" id="GGC50719.1"/>
    </source>
</evidence>
<accession>A0ABQ1N113</accession>
<feature type="domain" description="NAD-dependent epimerase/dehydratase" evidence="1">
    <location>
        <begin position="6"/>
        <end position="218"/>
    </location>
</feature>
<organism evidence="2 3">
    <name type="scientific">Marivirga lumbricoides</name>
    <dbReference type="NCBI Taxonomy" id="1046115"/>
    <lineage>
        <taxon>Bacteria</taxon>
        <taxon>Pseudomonadati</taxon>
        <taxon>Bacteroidota</taxon>
        <taxon>Cytophagia</taxon>
        <taxon>Cytophagales</taxon>
        <taxon>Marivirgaceae</taxon>
        <taxon>Marivirga</taxon>
    </lineage>
</organism>
<dbReference type="EMBL" id="BMEC01000015">
    <property type="protein sequence ID" value="GGC50719.1"/>
    <property type="molecule type" value="Genomic_DNA"/>
</dbReference>
<comment type="caution">
    <text evidence="2">The sequence shown here is derived from an EMBL/GenBank/DDBJ whole genome shotgun (WGS) entry which is preliminary data.</text>
</comment>
<evidence type="ECO:0000313" key="3">
    <source>
        <dbReference type="Proteomes" id="UP000636010"/>
    </source>
</evidence>
<dbReference type="InterPro" id="IPR036291">
    <property type="entry name" value="NAD(P)-bd_dom_sf"/>
</dbReference>
<dbReference type="Gene3D" id="3.40.50.720">
    <property type="entry name" value="NAD(P)-binding Rossmann-like Domain"/>
    <property type="match status" value="1"/>
</dbReference>
<sequence>MPSKKVLLTGATGLLGSNLLHHLIREGYHVFAIKRNKSDLSLCPESSKITWINIDSIDVESVIGLNIPFNYIIHAAGFISYQKKDKAKLFEVNTKLTTKMGIAALKLNVEKFILVSSISAIGKQDPSKILDETTPWDKNQFSSNYGRSKKAAEESIKTLSKEKGLPYLIFNPSIIVGPAKPDQSSARLIGYVADGKPFYTSGMLNYIFVDDVSSAIIKGIKSSYINQQWILNGGWISYKGFFSIVANYMNVKPPQYNVPKFAVLAGALLENIYSRIKGKTPTLSMETARMAGSKNIYSAAKVKRDIKIDFSPLADAVKNTIDTMKINDWLKTIIFIPALLILTL</sequence>
<name>A0ABQ1N113_9BACT</name>
<dbReference type="RefSeq" id="WP_188467124.1">
    <property type="nucleotide sequence ID" value="NZ_BAABHU010000015.1"/>
</dbReference>
<gene>
    <name evidence="2" type="ORF">GCM10011506_40540</name>
</gene>
<evidence type="ECO:0000259" key="1">
    <source>
        <dbReference type="Pfam" id="PF01370"/>
    </source>
</evidence>
<dbReference type="PANTHER" id="PTHR48079:SF6">
    <property type="entry name" value="NAD(P)-BINDING DOMAIN-CONTAINING PROTEIN-RELATED"/>
    <property type="match status" value="1"/>
</dbReference>
<dbReference type="InterPro" id="IPR051783">
    <property type="entry name" value="NAD(P)-dependent_oxidoreduct"/>
</dbReference>